<reference evidence="1 2" key="1">
    <citation type="submission" date="2018-06" db="EMBL/GenBank/DDBJ databases">
        <title>Comparative genomics reveals the genomic features of Rhizophagus irregularis, R. cerebriforme, R. diaphanum and Gigaspora rosea, and their symbiotic lifestyle signature.</title>
        <authorList>
            <person name="Morin E."/>
            <person name="San Clemente H."/>
            <person name="Chen E.C.H."/>
            <person name="De La Providencia I."/>
            <person name="Hainaut M."/>
            <person name="Kuo A."/>
            <person name="Kohler A."/>
            <person name="Murat C."/>
            <person name="Tang N."/>
            <person name="Roy S."/>
            <person name="Loubradou J."/>
            <person name="Henrissat B."/>
            <person name="Grigoriev I.V."/>
            <person name="Corradi N."/>
            <person name="Roux C."/>
            <person name="Martin F.M."/>
        </authorList>
    </citation>
    <scope>NUCLEOTIDE SEQUENCE [LARGE SCALE GENOMIC DNA]</scope>
    <source>
        <strain evidence="1 2">DAOM 227022</strain>
    </source>
</reference>
<dbReference type="EMBL" id="QKYT01000444">
    <property type="protein sequence ID" value="RIA85149.1"/>
    <property type="molecule type" value="Genomic_DNA"/>
</dbReference>
<dbReference type="GO" id="GO:0003918">
    <property type="term" value="F:DNA topoisomerase type II (double strand cut, ATP-hydrolyzing) activity"/>
    <property type="evidence" value="ECO:0007669"/>
    <property type="project" value="InterPro"/>
</dbReference>
<gene>
    <name evidence="1" type="ORF">C1645_782551</name>
</gene>
<dbReference type="Proteomes" id="UP000265703">
    <property type="component" value="Unassembled WGS sequence"/>
</dbReference>
<dbReference type="GO" id="GO:0005524">
    <property type="term" value="F:ATP binding"/>
    <property type="evidence" value="ECO:0007669"/>
    <property type="project" value="InterPro"/>
</dbReference>
<comment type="caution">
    <text evidence="1">The sequence shown here is derived from an EMBL/GenBank/DDBJ whole genome shotgun (WGS) entry which is preliminary data.</text>
</comment>
<evidence type="ECO:0000313" key="2">
    <source>
        <dbReference type="Proteomes" id="UP000265703"/>
    </source>
</evidence>
<dbReference type="Gene3D" id="3.90.199.10">
    <property type="entry name" value="Topoisomerase II, domain 5"/>
    <property type="match status" value="1"/>
</dbReference>
<accession>A0A397SJS3</accession>
<dbReference type="GO" id="GO:0006265">
    <property type="term" value="P:DNA topological change"/>
    <property type="evidence" value="ECO:0007669"/>
    <property type="project" value="InterPro"/>
</dbReference>
<protein>
    <submittedName>
        <fullName evidence="1">Uncharacterized protein</fullName>
    </submittedName>
</protein>
<dbReference type="GO" id="GO:0003677">
    <property type="term" value="F:DNA binding"/>
    <property type="evidence" value="ECO:0007669"/>
    <property type="project" value="InterPro"/>
</dbReference>
<dbReference type="OrthoDB" id="424831at2759"/>
<sequence>MVFADSTYGPCQWFRGCRNCWSSFITSYNPRNIVNNLKRLINDEEPIPMHP</sequence>
<dbReference type="InterPro" id="IPR013758">
    <property type="entry name" value="Topo_IIA_A/C_ab"/>
</dbReference>
<keyword evidence="2" id="KW-1185">Reference proteome</keyword>
<organism evidence="1 2">
    <name type="scientific">Glomus cerebriforme</name>
    <dbReference type="NCBI Taxonomy" id="658196"/>
    <lineage>
        <taxon>Eukaryota</taxon>
        <taxon>Fungi</taxon>
        <taxon>Fungi incertae sedis</taxon>
        <taxon>Mucoromycota</taxon>
        <taxon>Glomeromycotina</taxon>
        <taxon>Glomeromycetes</taxon>
        <taxon>Glomerales</taxon>
        <taxon>Glomeraceae</taxon>
        <taxon>Glomus</taxon>
    </lineage>
</organism>
<dbReference type="AlphaFoldDB" id="A0A397SJS3"/>
<name>A0A397SJS3_9GLOM</name>
<proteinExistence type="predicted"/>
<evidence type="ECO:0000313" key="1">
    <source>
        <dbReference type="EMBL" id="RIA85149.1"/>
    </source>
</evidence>